<dbReference type="Pfam" id="PF04970">
    <property type="entry name" value="LRAT"/>
    <property type="match status" value="1"/>
</dbReference>
<dbReference type="PROSITE" id="PS51934">
    <property type="entry name" value="LRAT"/>
    <property type="match status" value="1"/>
</dbReference>
<accession>A0A7K9PW07</accession>
<dbReference type="PANTHER" id="PTHR13943:SF37">
    <property type="entry name" value="PHOSPHOLIPASE A AND ACYLTRANSFERASE 1"/>
    <property type="match status" value="1"/>
</dbReference>
<dbReference type="InterPro" id="IPR051496">
    <property type="entry name" value="H-rev107_PLA/AT"/>
</dbReference>
<evidence type="ECO:0000256" key="1">
    <source>
        <dbReference type="ARBA" id="ARBA00007824"/>
    </source>
</evidence>
<evidence type="ECO:0000256" key="2">
    <source>
        <dbReference type="ARBA" id="ARBA00022679"/>
    </source>
</evidence>
<dbReference type="PANTHER" id="PTHR13943">
    <property type="entry name" value="HRAS-LIKE SUPPRESSOR - RELATED"/>
    <property type="match status" value="1"/>
</dbReference>
<dbReference type="Gene3D" id="3.90.1720.10">
    <property type="entry name" value="endopeptidase domain like (from Nostoc punctiforme)"/>
    <property type="match status" value="1"/>
</dbReference>
<dbReference type="EMBL" id="VWZT01013181">
    <property type="protein sequence ID" value="NXI03542.1"/>
    <property type="molecule type" value="Genomic_DNA"/>
</dbReference>
<evidence type="ECO:0000313" key="7">
    <source>
        <dbReference type="Proteomes" id="UP000570547"/>
    </source>
</evidence>
<dbReference type="GO" id="GO:0005737">
    <property type="term" value="C:cytoplasm"/>
    <property type="evidence" value="ECO:0007669"/>
    <property type="project" value="TreeGrafter"/>
</dbReference>
<feature type="non-terminal residue" evidence="6">
    <location>
        <position position="131"/>
    </location>
</feature>
<reference evidence="6 7" key="1">
    <citation type="submission" date="2019-09" db="EMBL/GenBank/DDBJ databases">
        <title>Bird 10,000 Genomes (B10K) Project - Family phase.</title>
        <authorList>
            <person name="Zhang G."/>
        </authorList>
    </citation>
    <scope>NUCLEOTIDE SEQUENCE [LARGE SCALE GENOMIC DNA]</scope>
    <source>
        <strain evidence="6">B10K-DU-001-28</strain>
        <tissue evidence="6">Muscle</tissue>
    </source>
</reference>
<feature type="domain" description="LRAT" evidence="5">
    <location>
        <begin position="13"/>
        <end position="129"/>
    </location>
</feature>
<name>A0A7K9PW07_9CORV</name>
<sequence length="131" mass="15083">MTQEKYYPRPGDLIEIKRLGYQHWALYVGCGYVIHVTAVDESAAPVSASSATLLTRRAKVKKDVLKEVAGDDDWGVNNKYDHYRTPFSMEEIVRRAERWIDVVVPYHLFLSNCEHFVTMLRYGEAVSEQVS</sequence>
<dbReference type="InterPro" id="IPR007053">
    <property type="entry name" value="LRAT_dom"/>
</dbReference>
<organism evidence="6 7">
    <name type="scientific">Pachycephala philippinensis</name>
    <name type="common">yellow-belllied whistler</name>
    <dbReference type="NCBI Taxonomy" id="449367"/>
    <lineage>
        <taxon>Eukaryota</taxon>
        <taxon>Metazoa</taxon>
        <taxon>Chordata</taxon>
        <taxon>Craniata</taxon>
        <taxon>Vertebrata</taxon>
        <taxon>Euteleostomi</taxon>
        <taxon>Archelosauria</taxon>
        <taxon>Archosauria</taxon>
        <taxon>Dinosauria</taxon>
        <taxon>Saurischia</taxon>
        <taxon>Theropoda</taxon>
        <taxon>Coelurosauria</taxon>
        <taxon>Aves</taxon>
        <taxon>Neognathae</taxon>
        <taxon>Neoaves</taxon>
        <taxon>Telluraves</taxon>
        <taxon>Australaves</taxon>
        <taxon>Passeriformes</taxon>
        <taxon>Corvoidea</taxon>
        <taxon>Pachycephalidae</taxon>
        <taxon>Pachycephala</taxon>
    </lineage>
</organism>
<dbReference type="GO" id="GO:0070292">
    <property type="term" value="P:N-acylphosphatidylethanolamine metabolic process"/>
    <property type="evidence" value="ECO:0007669"/>
    <property type="project" value="TreeGrafter"/>
</dbReference>
<evidence type="ECO:0000313" key="6">
    <source>
        <dbReference type="EMBL" id="NXI03542.1"/>
    </source>
</evidence>
<evidence type="ECO:0000256" key="4">
    <source>
        <dbReference type="ARBA" id="ARBA00023098"/>
    </source>
</evidence>
<keyword evidence="7" id="KW-1185">Reference proteome</keyword>
<comment type="caution">
    <text evidence="6">The sequence shown here is derived from an EMBL/GenBank/DDBJ whole genome shotgun (WGS) entry which is preliminary data.</text>
</comment>
<dbReference type="Proteomes" id="UP000570547">
    <property type="component" value="Unassembled WGS sequence"/>
</dbReference>
<feature type="non-terminal residue" evidence="6">
    <location>
        <position position="1"/>
    </location>
</feature>
<evidence type="ECO:0000259" key="5">
    <source>
        <dbReference type="PROSITE" id="PS51934"/>
    </source>
</evidence>
<dbReference type="AlphaFoldDB" id="A0A7K9PW07"/>
<dbReference type="GO" id="GO:0008970">
    <property type="term" value="F:phospholipase A1 activity"/>
    <property type="evidence" value="ECO:0007669"/>
    <property type="project" value="TreeGrafter"/>
</dbReference>
<keyword evidence="4" id="KW-0443">Lipid metabolism</keyword>
<evidence type="ECO:0000256" key="3">
    <source>
        <dbReference type="ARBA" id="ARBA00022801"/>
    </source>
</evidence>
<gene>
    <name evidence="6" type="primary">Hrasls</name>
    <name evidence="6" type="ORF">PACPHI_R14397</name>
</gene>
<dbReference type="GO" id="GO:0004623">
    <property type="term" value="F:phospholipase A2 activity"/>
    <property type="evidence" value="ECO:0007669"/>
    <property type="project" value="TreeGrafter"/>
</dbReference>
<protein>
    <submittedName>
        <fullName evidence="6">HRSL1 enzyme</fullName>
    </submittedName>
</protein>
<dbReference type="GO" id="GO:0016410">
    <property type="term" value="F:N-acyltransferase activity"/>
    <property type="evidence" value="ECO:0007669"/>
    <property type="project" value="TreeGrafter"/>
</dbReference>
<proteinExistence type="inferred from homology"/>
<keyword evidence="3" id="KW-0378">Hydrolase</keyword>
<keyword evidence="2" id="KW-0808">Transferase</keyword>
<comment type="similarity">
    <text evidence="1">Belongs to the H-rev107 family.</text>
</comment>